<dbReference type="EMBL" id="JANBOI010000187">
    <property type="protein sequence ID" value="KAJ1732871.1"/>
    <property type="molecule type" value="Genomic_DNA"/>
</dbReference>
<dbReference type="InterPro" id="IPR012901">
    <property type="entry name" value="CARME"/>
</dbReference>
<evidence type="ECO:0000256" key="4">
    <source>
        <dbReference type="ARBA" id="ARBA00022679"/>
    </source>
</evidence>
<comment type="similarity">
    <text evidence="1">Belongs to the carnosine N-methyltransferase family.</text>
</comment>
<organism evidence="7 8">
    <name type="scientific">Coemansia biformis</name>
    <dbReference type="NCBI Taxonomy" id="1286918"/>
    <lineage>
        <taxon>Eukaryota</taxon>
        <taxon>Fungi</taxon>
        <taxon>Fungi incertae sedis</taxon>
        <taxon>Zoopagomycota</taxon>
        <taxon>Kickxellomycotina</taxon>
        <taxon>Kickxellomycetes</taxon>
        <taxon>Kickxellales</taxon>
        <taxon>Kickxellaceae</taxon>
        <taxon>Coemansia</taxon>
    </lineage>
</organism>
<protein>
    <recommendedName>
        <fullName evidence="2">carnosine N-methyltransferase</fullName>
        <ecNumber evidence="2">2.1.1.22</ecNumber>
    </recommendedName>
</protein>
<keyword evidence="4" id="KW-0808">Transferase</keyword>
<accession>A0A9W8D085</accession>
<keyword evidence="8" id="KW-1185">Reference proteome</keyword>
<evidence type="ECO:0000256" key="2">
    <source>
        <dbReference type="ARBA" id="ARBA00012003"/>
    </source>
</evidence>
<dbReference type="SUPFAM" id="SSF53335">
    <property type="entry name" value="S-adenosyl-L-methionine-dependent methyltransferases"/>
    <property type="match status" value="1"/>
</dbReference>
<dbReference type="PANTHER" id="PTHR12303:SF6">
    <property type="entry name" value="CARNOSINE N-METHYLTRANSFERASE"/>
    <property type="match status" value="1"/>
</dbReference>
<keyword evidence="5" id="KW-0949">S-adenosyl-L-methionine</keyword>
<dbReference type="AlphaFoldDB" id="A0A9W8D085"/>
<dbReference type="GO" id="GO:0032259">
    <property type="term" value="P:methylation"/>
    <property type="evidence" value="ECO:0007669"/>
    <property type="project" value="UniProtKB-KW"/>
</dbReference>
<comment type="caution">
    <text evidence="7">The sequence shown here is derived from an EMBL/GenBank/DDBJ whole genome shotgun (WGS) entry which is preliminary data.</text>
</comment>
<dbReference type="EC" id="2.1.1.22" evidence="2"/>
<dbReference type="GO" id="GO:0030735">
    <property type="term" value="F:carnosine N-methyltransferase activity"/>
    <property type="evidence" value="ECO:0007669"/>
    <property type="project" value="UniProtKB-EC"/>
</dbReference>
<evidence type="ECO:0000256" key="5">
    <source>
        <dbReference type="ARBA" id="ARBA00022691"/>
    </source>
</evidence>
<evidence type="ECO:0000313" key="7">
    <source>
        <dbReference type="EMBL" id="KAJ1732871.1"/>
    </source>
</evidence>
<dbReference type="SMART" id="SM01296">
    <property type="entry name" value="N2227"/>
    <property type="match status" value="1"/>
</dbReference>
<dbReference type="InterPro" id="IPR029063">
    <property type="entry name" value="SAM-dependent_MTases_sf"/>
</dbReference>
<dbReference type="PROSITE" id="PS51257">
    <property type="entry name" value="PROKAR_LIPOPROTEIN"/>
    <property type="match status" value="1"/>
</dbReference>
<sequence length="435" mass="48015">MHSHSRHQRPPCEGGHSHDWDEDGLGFAIGAGSCDTAAADEQGAGDGQESADESGSADGQESEASALADVVAAILLYKTFILNSGIYRRLHDIDGLSERHRDIVSALGTIDKIKSAEKLVRENYTFLLEIVHSSAVGAMPSPAAGPEQLRAWTREFLAARARGGRGAVKDGHMDKVLSTLKQFVRDWSDEGRAERDQTYAPLIDALEREFADVAPEDRGDIHVLVPGAGLGRLAFDICCRGFSSQGNEFSYFMLLASNFILNKSQTVHQHVIYPFVHQFSNVASVADQLRAVRIPDVLPGDMPHARTADFSMVAGDFIEVYGAASERERWDAIVTCFFVDTAKNVLAYLDTLWHAMKPGAVWINLGPLLWHFDGIEGESSIELTRDEFLALVTKMGFVLDDAQFRECVPMPYTANPRGMLQYTYRCFMCVARRPK</sequence>
<name>A0A9W8D085_9FUNG</name>
<dbReference type="Gene3D" id="3.40.50.150">
    <property type="entry name" value="Vaccinia Virus protein VP39"/>
    <property type="match status" value="1"/>
</dbReference>
<evidence type="ECO:0000256" key="6">
    <source>
        <dbReference type="SAM" id="MobiDB-lite"/>
    </source>
</evidence>
<evidence type="ECO:0000256" key="1">
    <source>
        <dbReference type="ARBA" id="ARBA00010086"/>
    </source>
</evidence>
<reference evidence="7" key="1">
    <citation type="submission" date="2022-07" db="EMBL/GenBank/DDBJ databases">
        <title>Phylogenomic reconstructions and comparative analyses of Kickxellomycotina fungi.</title>
        <authorList>
            <person name="Reynolds N.K."/>
            <person name="Stajich J.E."/>
            <person name="Barry K."/>
            <person name="Grigoriev I.V."/>
            <person name="Crous P."/>
            <person name="Smith M.E."/>
        </authorList>
    </citation>
    <scope>NUCLEOTIDE SEQUENCE</scope>
    <source>
        <strain evidence="7">BCRC 34381</strain>
    </source>
</reference>
<feature type="region of interest" description="Disordered" evidence="6">
    <location>
        <begin position="37"/>
        <end position="62"/>
    </location>
</feature>
<gene>
    <name evidence="7" type="ORF">LPJ61_001831</name>
</gene>
<evidence type="ECO:0000313" key="8">
    <source>
        <dbReference type="Proteomes" id="UP001143981"/>
    </source>
</evidence>
<keyword evidence="3" id="KW-0489">Methyltransferase</keyword>
<dbReference type="OrthoDB" id="978at2759"/>
<dbReference type="PANTHER" id="PTHR12303">
    <property type="entry name" value="CARNOSINE N-METHYLTRANSFERASE"/>
    <property type="match status" value="1"/>
</dbReference>
<proteinExistence type="inferred from homology"/>
<dbReference type="Proteomes" id="UP001143981">
    <property type="component" value="Unassembled WGS sequence"/>
</dbReference>
<feature type="region of interest" description="Disordered" evidence="6">
    <location>
        <begin position="1"/>
        <end position="24"/>
    </location>
</feature>
<evidence type="ECO:0000256" key="3">
    <source>
        <dbReference type="ARBA" id="ARBA00022603"/>
    </source>
</evidence>
<dbReference type="Pfam" id="PF07942">
    <property type="entry name" value="CARME"/>
    <property type="match status" value="1"/>
</dbReference>